<name>A0A0K2U405_LEPSM</name>
<dbReference type="EMBL" id="HACA01015567">
    <property type="protein sequence ID" value="CDW32928.1"/>
    <property type="molecule type" value="Transcribed_RNA"/>
</dbReference>
<dbReference type="AlphaFoldDB" id="A0A0K2U405"/>
<reference evidence="1" key="1">
    <citation type="submission" date="2014-05" db="EMBL/GenBank/DDBJ databases">
        <authorList>
            <person name="Chronopoulou M."/>
        </authorList>
    </citation>
    <scope>NUCLEOTIDE SEQUENCE</scope>
    <source>
        <tissue evidence="1">Whole organism</tissue>
    </source>
</reference>
<organism evidence="1">
    <name type="scientific">Lepeophtheirus salmonis</name>
    <name type="common">Salmon louse</name>
    <name type="synonym">Caligus salmonis</name>
    <dbReference type="NCBI Taxonomy" id="72036"/>
    <lineage>
        <taxon>Eukaryota</taxon>
        <taxon>Metazoa</taxon>
        <taxon>Ecdysozoa</taxon>
        <taxon>Arthropoda</taxon>
        <taxon>Crustacea</taxon>
        <taxon>Multicrustacea</taxon>
        <taxon>Hexanauplia</taxon>
        <taxon>Copepoda</taxon>
        <taxon>Siphonostomatoida</taxon>
        <taxon>Caligidae</taxon>
        <taxon>Lepeophtheirus</taxon>
    </lineage>
</organism>
<proteinExistence type="predicted"/>
<accession>A0A0K2U405</accession>
<sequence>MLFLSPQYTSFGVQVKSLIVRSSSQYGL</sequence>
<evidence type="ECO:0000313" key="1">
    <source>
        <dbReference type="EMBL" id="CDW32928.1"/>
    </source>
</evidence>
<protein>
    <submittedName>
        <fullName evidence="1">Uncharacterized protein</fullName>
    </submittedName>
</protein>